<dbReference type="GO" id="GO:0005524">
    <property type="term" value="F:ATP binding"/>
    <property type="evidence" value="ECO:0007669"/>
    <property type="project" value="UniProtKB-KW"/>
</dbReference>
<keyword evidence="5" id="KW-0611">Plant defense</keyword>
<keyword evidence="2" id="KW-0433">Leucine-rich repeat</keyword>
<dbReference type="Gene3D" id="1.10.8.430">
    <property type="entry name" value="Helical domain of apoptotic protease-activating factors"/>
    <property type="match status" value="1"/>
</dbReference>
<dbReference type="SUPFAM" id="SSF52540">
    <property type="entry name" value="P-loop containing nucleoside triphosphate hydrolases"/>
    <property type="match status" value="1"/>
</dbReference>
<dbReference type="FunFam" id="1.10.10.10:FF:000322">
    <property type="entry name" value="Probable disease resistance protein At1g63360"/>
    <property type="match status" value="1"/>
</dbReference>
<dbReference type="InterPro" id="IPR055414">
    <property type="entry name" value="LRR_R13L4/SHOC2-like"/>
</dbReference>
<evidence type="ECO:0008006" key="13">
    <source>
        <dbReference type="Google" id="ProtNLM"/>
    </source>
</evidence>
<evidence type="ECO:0000259" key="9">
    <source>
        <dbReference type="Pfam" id="PF23559"/>
    </source>
</evidence>
<evidence type="ECO:0000259" key="7">
    <source>
        <dbReference type="Pfam" id="PF00931"/>
    </source>
</evidence>
<keyword evidence="12" id="KW-1185">Reference proteome</keyword>
<evidence type="ECO:0000256" key="3">
    <source>
        <dbReference type="ARBA" id="ARBA00022737"/>
    </source>
</evidence>
<dbReference type="PRINTS" id="PR00364">
    <property type="entry name" value="DISEASERSIST"/>
</dbReference>
<dbReference type="Pfam" id="PF00931">
    <property type="entry name" value="NB-ARC"/>
    <property type="match status" value="1"/>
</dbReference>
<sequence>MAEAIVSIVMGRLADLLIEKPQILNEVSDEIQLAVTELMRIKTFLPDADSRIDVERICILVREVRELAYDAEHAVESFVIKASSTKKPFQWMNRVKFSGKMKDIQKKMSLLFNLFSDYNIRPISESSTSSNRGPGKLKRFYSFTTPEPEIFVGFHEDVECLVRHLVNEADDSYPLISICGMGGLGKTTLAQKIYNHSAIKTHFAGLAWVSISRKWQTDRVLQRILICLVPENKDSILNMDTDKLVEYMLQIQERKKCLIVLDDIWSTDAWDALKGAFPAGKSISKLMLTSRNAEVAEHVNLNGLIHQPECLSPEQSWELLKLKALHTGNCLDITRDVNRMEELGREMVEYCAGLPLAIVILGGILVTKPSLIEWEKVYRDSKSSLKAGKGLGEAYQREILSFLVWSYNDLPPQLKPCFLYLSKFGEDKCIKVRTLYQLWIAEGMVLSSDKRKGETMTQVAESYMGELVQRSMVQVTFNNVESSLTKFKDCSLHDLMRDMSLIQAKAEDFFEVIHFQSGNEFHLKSADSRSAYTRLVIHLDEEYSSKKANYYFSKKGNQKIYRSMLFIGDFGRRSLPRALGSHVGNFRFLKVFSVENYTKFSGASSHINFGRALGGLVYLRYLSVRGSNLLVFPSLQKLVLLQTLKFDMLNKIYVLPWLSRDVLLKLDCLRHLYLPKFQVDVMGRKSKFRFNGLSKLETLENFHTSWCEVKDLRELIHLRKLMLTVRGSFDILEEMMKNLVYIASSPSSCLRYLGVCIVDCDIELNNGLTILKQLVYAENLNLRELIIYGSIPEVGLIFPLRYVGDNNAHVSTVHIISLNLWESYLEEDPMPILEMLPMLGALRIFTHAYVGKEMVCSATGFPKLVTLILDSFPNLEKWRVEKGSMPILSWLRIERCNKLEELPEGLVFLESLEVLKIFRMSQDFNVRLIRDDGEQGPDFHKISHVPTIIIDDQEYN</sequence>
<dbReference type="FunFam" id="3.40.50.300:FF:001091">
    <property type="entry name" value="Probable disease resistance protein At1g61300"/>
    <property type="match status" value="1"/>
</dbReference>
<accession>A0AAF1AK83</accession>
<keyword evidence="6" id="KW-0067">ATP-binding</keyword>
<dbReference type="Proteomes" id="UP000077755">
    <property type="component" value="Chromosome 2"/>
</dbReference>
<evidence type="ECO:0000256" key="4">
    <source>
        <dbReference type="ARBA" id="ARBA00022741"/>
    </source>
</evidence>
<dbReference type="InterPro" id="IPR042197">
    <property type="entry name" value="Apaf_helical"/>
</dbReference>
<dbReference type="PANTHER" id="PTHR23155">
    <property type="entry name" value="DISEASE RESISTANCE PROTEIN RP"/>
    <property type="match status" value="1"/>
</dbReference>
<dbReference type="InterPro" id="IPR036388">
    <property type="entry name" value="WH-like_DNA-bd_sf"/>
</dbReference>
<comment type="similarity">
    <text evidence="1">Belongs to the disease resistance NB-LRR family.</text>
</comment>
<dbReference type="Pfam" id="PF23559">
    <property type="entry name" value="WHD_DRP"/>
    <property type="match status" value="1"/>
</dbReference>
<gene>
    <name evidence="11" type="ORF">DCAR_0205495</name>
</gene>
<dbReference type="InterPro" id="IPR041118">
    <property type="entry name" value="Rx_N"/>
</dbReference>
<dbReference type="Pfam" id="PF18052">
    <property type="entry name" value="Rx_N"/>
    <property type="match status" value="1"/>
</dbReference>
<dbReference type="InterPro" id="IPR038005">
    <property type="entry name" value="RX-like_CC"/>
</dbReference>
<evidence type="ECO:0000313" key="12">
    <source>
        <dbReference type="Proteomes" id="UP000077755"/>
    </source>
</evidence>
<evidence type="ECO:0000256" key="2">
    <source>
        <dbReference type="ARBA" id="ARBA00022614"/>
    </source>
</evidence>
<feature type="domain" description="Disease resistance R13L4/SHOC-2-like LRR" evidence="10">
    <location>
        <begin position="583"/>
        <end position="916"/>
    </location>
</feature>
<dbReference type="CDD" id="cd14798">
    <property type="entry name" value="RX-CC_like"/>
    <property type="match status" value="1"/>
</dbReference>
<dbReference type="InterPro" id="IPR002182">
    <property type="entry name" value="NB-ARC"/>
</dbReference>
<evidence type="ECO:0000256" key="1">
    <source>
        <dbReference type="ARBA" id="ARBA00008894"/>
    </source>
</evidence>
<dbReference type="Pfam" id="PF23598">
    <property type="entry name" value="LRR_14"/>
    <property type="match status" value="1"/>
</dbReference>
<dbReference type="Gene3D" id="1.10.10.10">
    <property type="entry name" value="Winged helix-like DNA-binding domain superfamily/Winged helix DNA-binding domain"/>
    <property type="match status" value="1"/>
</dbReference>
<dbReference type="SUPFAM" id="SSF52058">
    <property type="entry name" value="L domain-like"/>
    <property type="match status" value="1"/>
</dbReference>
<reference evidence="11" key="1">
    <citation type="journal article" date="2016" name="Nat. Genet.">
        <title>A high-quality carrot genome assembly provides new insights into carotenoid accumulation and asterid genome evolution.</title>
        <authorList>
            <person name="Iorizzo M."/>
            <person name="Ellison S."/>
            <person name="Senalik D."/>
            <person name="Zeng P."/>
            <person name="Satapoomin P."/>
            <person name="Huang J."/>
            <person name="Bowman M."/>
            <person name="Iovene M."/>
            <person name="Sanseverino W."/>
            <person name="Cavagnaro P."/>
            <person name="Yildiz M."/>
            <person name="Macko-Podgorni A."/>
            <person name="Moranska E."/>
            <person name="Grzebelus E."/>
            <person name="Grzebelus D."/>
            <person name="Ashrafi H."/>
            <person name="Zheng Z."/>
            <person name="Cheng S."/>
            <person name="Spooner D."/>
            <person name="Van Deynze A."/>
            <person name="Simon P."/>
        </authorList>
    </citation>
    <scope>NUCLEOTIDE SEQUENCE</scope>
    <source>
        <tissue evidence="11">Leaf</tissue>
    </source>
</reference>
<dbReference type="AlphaFoldDB" id="A0AAF1AK83"/>
<feature type="domain" description="NB-ARC" evidence="7">
    <location>
        <begin position="156"/>
        <end position="326"/>
    </location>
</feature>
<dbReference type="InterPro" id="IPR027417">
    <property type="entry name" value="P-loop_NTPase"/>
</dbReference>
<feature type="domain" description="Disease resistance N-terminal" evidence="8">
    <location>
        <begin position="5"/>
        <end position="90"/>
    </location>
</feature>
<feature type="domain" description="Disease resistance protein winged helix" evidence="9">
    <location>
        <begin position="424"/>
        <end position="499"/>
    </location>
</feature>
<organism evidence="11 12">
    <name type="scientific">Daucus carota subsp. sativus</name>
    <name type="common">Carrot</name>
    <dbReference type="NCBI Taxonomy" id="79200"/>
    <lineage>
        <taxon>Eukaryota</taxon>
        <taxon>Viridiplantae</taxon>
        <taxon>Streptophyta</taxon>
        <taxon>Embryophyta</taxon>
        <taxon>Tracheophyta</taxon>
        <taxon>Spermatophyta</taxon>
        <taxon>Magnoliopsida</taxon>
        <taxon>eudicotyledons</taxon>
        <taxon>Gunneridae</taxon>
        <taxon>Pentapetalae</taxon>
        <taxon>asterids</taxon>
        <taxon>campanulids</taxon>
        <taxon>Apiales</taxon>
        <taxon>Apiaceae</taxon>
        <taxon>Apioideae</taxon>
        <taxon>Scandiceae</taxon>
        <taxon>Daucinae</taxon>
        <taxon>Daucus</taxon>
        <taxon>Daucus sect. Daucus</taxon>
    </lineage>
</organism>
<evidence type="ECO:0000256" key="5">
    <source>
        <dbReference type="ARBA" id="ARBA00022821"/>
    </source>
</evidence>
<evidence type="ECO:0000256" key="6">
    <source>
        <dbReference type="ARBA" id="ARBA00022840"/>
    </source>
</evidence>
<dbReference type="InterPro" id="IPR058922">
    <property type="entry name" value="WHD_DRP"/>
</dbReference>
<dbReference type="InterPro" id="IPR032675">
    <property type="entry name" value="LRR_dom_sf"/>
</dbReference>
<reference evidence="11" key="2">
    <citation type="submission" date="2022-03" db="EMBL/GenBank/DDBJ databases">
        <title>Draft title - Genomic analysis of global carrot germplasm unveils the trajectory of domestication and the origin of high carotenoid orange carrot.</title>
        <authorList>
            <person name="Iorizzo M."/>
            <person name="Ellison S."/>
            <person name="Senalik D."/>
            <person name="Macko-Podgorni A."/>
            <person name="Grzebelus D."/>
            <person name="Bostan H."/>
            <person name="Rolling W."/>
            <person name="Curaba J."/>
            <person name="Simon P."/>
        </authorList>
    </citation>
    <scope>NUCLEOTIDE SEQUENCE</scope>
    <source>
        <tissue evidence="11">Leaf</tissue>
    </source>
</reference>
<dbReference type="EMBL" id="CP093344">
    <property type="protein sequence ID" value="WOG86294.1"/>
    <property type="molecule type" value="Genomic_DNA"/>
</dbReference>
<dbReference type="GO" id="GO:0043531">
    <property type="term" value="F:ADP binding"/>
    <property type="evidence" value="ECO:0007669"/>
    <property type="project" value="InterPro"/>
</dbReference>
<dbReference type="PANTHER" id="PTHR23155:SF1185">
    <property type="entry name" value="DISEASE RESISTANCE RPP8-LIKE PROTEIN 3-RELATED"/>
    <property type="match status" value="1"/>
</dbReference>
<protein>
    <recommendedName>
        <fullName evidence="13">NB-ARC domain-containing protein</fullName>
    </recommendedName>
</protein>
<dbReference type="GO" id="GO:0098542">
    <property type="term" value="P:defense response to other organism"/>
    <property type="evidence" value="ECO:0007669"/>
    <property type="project" value="TreeGrafter"/>
</dbReference>
<evidence type="ECO:0000259" key="8">
    <source>
        <dbReference type="Pfam" id="PF18052"/>
    </source>
</evidence>
<dbReference type="Gene3D" id="3.40.50.300">
    <property type="entry name" value="P-loop containing nucleotide triphosphate hydrolases"/>
    <property type="match status" value="1"/>
</dbReference>
<keyword evidence="3" id="KW-0677">Repeat</keyword>
<dbReference type="Gene3D" id="3.80.10.10">
    <property type="entry name" value="Ribonuclease Inhibitor"/>
    <property type="match status" value="1"/>
</dbReference>
<evidence type="ECO:0000259" key="10">
    <source>
        <dbReference type="Pfam" id="PF23598"/>
    </source>
</evidence>
<keyword evidence="4" id="KW-0547">Nucleotide-binding</keyword>
<name>A0AAF1AK83_DAUCS</name>
<dbReference type="InterPro" id="IPR044974">
    <property type="entry name" value="Disease_R_plants"/>
</dbReference>
<proteinExistence type="inferred from homology"/>
<evidence type="ECO:0000313" key="11">
    <source>
        <dbReference type="EMBL" id="WOG86294.1"/>
    </source>
</evidence>
<dbReference type="GO" id="GO:0051607">
    <property type="term" value="P:defense response to virus"/>
    <property type="evidence" value="ECO:0007669"/>
    <property type="project" value="UniProtKB-ARBA"/>
</dbReference>
<dbReference type="Gene3D" id="1.20.5.4130">
    <property type="match status" value="1"/>
</dbReference>